<feature type="signal peptide" evidence="1">
    <location>
        <begin position="1"/>
        <end position="21"/>
    </location>
</feature>
<dbReference type="OrthoDB" id="7594837at2"/>
<sequence length="97" mass="9956">MALGYTFAAFGAVLSPAPAAAQSGGFYVAELVQPTEETRTVASGVAWRCAGSTCAAPKAASRPLRVCRELQRKVGPVASFTAHGEALDAEDLARCNG</sequence>
<feature type="chain" id="PRO_5032603727" evidence="1">
    <location>
        <begin position="22"/>
        <end position="97"/>
    </location>
</feature>
<gene>
    <name evidence="2" type="ORF">GRI47_14040</name>
</gene>
<evidence type="ECO:0000256" key="1">
    <source>
        <dbReference type="SAM" id="SignalP"/>
    </source>
</evidence>
<reference evidence="2 3" key="1">
    <citation type="submission" date="2019-12" db="EMBL/GenBank/DDBJ databases">
        <title>Genomic-based taxomic classification of the family Erythrobacteraceae.</title>
        <authorList>
            <person name="Xu L."/>
        </authorList>
    </citation>
    <scope>NUCLEOTIDE SEQUENCE [LARGE SCALE GENOMIC DNA]</scope>
    <source>
        <strain evidence="2 3">JCM 17468</strain>
    </source>
</reference>
<protein>
    <submittedName>
        <fullName evidence="2">Uncharacterized protein</fullName>
    </submittedName>
</protein>
<comment type="caution">
    <text evidence="2">The sequence shown here is derived from an EMBL/GenBank/DDBJ whole genome shotgun (WGS) entry which is preliminary data.</text>
</comment>
<dbReference type="InterPro" id="IPR058067">
    <property type="entry name" value="CC_3452-like"/>
</dbReference>
<organism evidence="2 3">
    <name type="scientific">Qipengyuania pelagi</name>
    <dbReference type="NCBI Taxonomy" id="994320"/>
    <lineage>
        <taxon>Bacteria</taxon>
        <taxon>Pseudomonadati</taxon>
        <taxon>Pseudomonadota</taxon>
        <taxon>Alphaproteobacteria</taxon>
        <taxon>Sphingomonadales</taxon>
        <taxon>Erythrobacteraceae</taxon>
        <taxon>Qipengyuania</taxon>
    </lineage>
</organism>
<dbReference type="Pfam" id="PF26624">
    <property type="entry name" value="DUF8200"/>
    <property type="match status" value="1"/>
</dbReference>
<keyword evidence="3" id="KW-1185">Reference proteome</keyword>
<dbReference type="InterPro" id="IPR058513">
    <property type="entry name" value="DUF8200"/>
</dbReference>
<evidence type="ECO:0000313" key="3">
    <source>
        <dbReference type="Proteomes" id="UP000430272"/>
    </source>
</evidence>
<proteinExistence type="predicted"/>
<keyword evidence="1" id="KW-0732">Signal</keyword>
<dbReference type="Proteomes" id="UP000430272">
    <property type="component" value="Unassembled WGS sequence"/>
</dbReference>
<evidence type="ECO:0000313" key="2">
    <source>
        <dbReference type="EMBL" id="MXO55120.1"/>
    </source>
</evidence>
<name>A0A844Y8T4_9SPHN</name>
<accession>A0A844Y8T4</accession>
<dbReference type="AlphaFoldDB" id="A0A844Y8T4"/>
<dbReference type="NCBIfam" id="NF047636">
    <property type="entry name" value="CC_3452_fam"/>
    <property type="match status" value="1"/>
</dbReference>
<dbReference type="EMBL" id="WTYD01000004">
    <property type="protein sequence ID" value="MXO55120.1"/>
    <property type="molecule type" value="Genomic_DNA"/>
</dbReference>